<keyword evidence="5 6" id="KW-1015">Disulfide bond</keyword>
<dbReference type="SUPFAM" id="SSF49785">
    <property type="entry name" value="Galactose-binding domain-like"/>
    <property type="match status" value="1"/>
</dbReference>
<evidence type="ECO:0000256" key="6">
    <source>
        <dbReference type="PROSITE-ProRule" id="PRU00076"/>
    </source>
</evidence>
<evidence type="ECO:0000313" key="10">
    <source>
        <dbReference type="EMBL" id="KAH3800192.1"/>
    </source>
</evidence>
<protein>
    <submittedName>
        <fullName evidence="10">Uncharacterized protein</fullName>
    </submittedName>
</protein>
<evidence type="ECO:0000256" key="4">
    <source>
        <dbReference type="ARBA" id="ARBA00023054"/>
    </source>
</evidence>
<dbReference type="GO" id="GO:0009986">
    <property type="term" value="C:cell surface"/>
    <property type="evidence" value="ECO:0007669"/>
    <property type="project" value="TreeGrafter"/>
</dbReference>
<dbReference type="CDD" id="cd00057">
    <property type="entry name" value="FA58C"/>
    <property type="match status" value="1"/>
</dbReference>
<dbReference type="Gene3D" id="2.60.120.260">
    <property type="entry name" value="Galactose-binding domain-like"/>
    <property type="match status" value="1"/>
</dbReference>
<dbReference type="Pfam" id="PF12661">
    <property type="entry name" value="hEGF"/>
    <property type="match status" value="1"/>
</dbReference>
<sequence>MWGQLIIALACALEILAQDCVIPSDSQFSRATYRPYHDGTASGKTHYNAGERIIVDKWIRVVCNKDRQGDGVLNVSKHLCSAGDWIPTLPVCQALCNYECQNGGKCVSPDVCECPDGYNGLRCENVQCIFECQNGGKCVSPDVCECHEGYNGLRCENALCSPGCQNGGTCVSPDTCRCLDGFDGLHCENDIDECSKSDLNDCHHFSNCTNTQGNYTCNCIDGYVDLDDNRGRRCEALCNYECQNGGKCVSPDVCECPEGYNGLRCENALCSPGCQNGGMCESPGTCLCLDGFDGQHCENETKNCTLEAGQNVNYWHMSTNTTLSEGGKASYFVVHGTRIRVKCQNTGFDYSDYYNSDESPANMECVNGVFTDHGLNCESVTKSTPDSSPSTKNCTTIENGKITDRGKSFTCNADYQPSFKNGMDAILYARYSCTCNKRTGNVQCMGTEVECKPIGCKIPANVQQGMTLFDPKERRTISAANRYEIQHGQFLTFTCEPSDVFYFEPHRRIFECVKGLWVSKTRPQVDTWDFGNNGAFPECRKVVCPADYCKFGGHCIRDHECQCPEQTSGKQCETPLCSPGCQNGGTCESPHTCRCLDGFDGLHCENDIDECSKSDLNDCHRFSNCTNNWGDYTCTCFEGYVDLDGNRGRRCEETCGALLAPINGNVASGNNNPRFTCDAPHCLDEKKIRVCSKGPLENTTNVCLKGLRECSDDKYLINNDSTLSVSTQWEPTEPSWFGADQGRLNSTETGKKEEKSFRAGVWAAGVDNTDQYIQVNFTAPKIITGIATRGRPKTPHQSPQWVTQYRFMYSTDCVTFNNYMHTDGSDMIFSANVDGDRIEPNLLPCPVLALCARVNPTKWHDWISMAFEIMGCD</sequence>
<dbReference type="InterPro" id="IPR008979">
    <property type="entry name" value="Galactose-bd-like_sf"/>
</dbReference>
<feature type="disulfide bond" evidence="6">
    <location>
        <begin position="96"/>
        <end position="106"/>
    </location>
</feature>
<feature type="domain" description="F5/8 type C" evidence="8">
    <location>
        <begin position="710"/>
        <end position="872"/>
    </location>
</feature>
<feature type="signal peptide" evidence="7">
    <location>
        <begin position="1"/>
        <end position="17"/>
    </location>
</feature>
<dbReference type="InterPro" id="IPR050969">
    <property type="entry name" value="Dev_Signal_Modulators"/>
</dbReference>
<gene>
    <name evidence="10" type="ORF">DPMN_153821</name>
</gene>
<name>A0A9D4FQL9_DREPO</name>
<feature type="disulfide bond" evidence="6">
    <location>
        <begin position="114"/>
        <end position="123"/>
    </location>
</feature>
<feature type="disulfide bond" evidence="6">
    <location>
        <begin position="288"/>
        <end position="297"/>
    </location>
</feature>
<dbReference type="PROSITE" id="PS50022">
    <property type="entry name" value="FA58C_3"/>
    <property type="match status" value="1"/>
</dbReference>
<dbReference type="Pfam" id="PF25024">
    <property type="entry name" value="EGF_TEN"/>
    <property type="match status" value="1"/>
</dbReference>
<reference evidence="10" key="1">
    <citation type="journal article" date="2019" name="bioRxiv">
        <title>The Genome of the Zebra Mussel, Dreissena polymorpha: A Resource for Invasive Species Research.</title>
        <authorList>
            <person name="McCartney M.A."/>
            <person name="Auch B."/>
            <person name="Kono T."/>
            <person name="Mallez S."/>
            <person name="Zhang Y."/>
            <person name="Obille A."/>
            <person name="Becker A."/>
            <person name="Abrahante J.E."/>
            <person name="Garbe J."/>
            <person name="Badalamenti J.P."/>
            <person name="Herman A."/>
            <person name="Mangelson H."/>
            <person name="Liachko I."/>
            <person name="Sullivan S."/>
            <person name="Sone E.D."/>
            <person name="Koren S."/>
            <person name="Silverstein K.A.T."/>
            <person name="Beckman K.B."/>
            <person name="Gohl D.M."/>
        </authorList>
    </citation>
    <scope>NUCLEOTIDE SEQUENCE</scope>
    <source>
        <strain evidence="10">Duluth1</strain>
        <tissue evidence="10">Whole animal</tissue>
    </source>
</reference>
<proteinExistence type="predicted"/>
<dbReference type="PROSITE" id="PS01186">
    <property type="entry name" value="EGF_2"/>
    <property type="match status" value="3"/>
</dbReference>
<evidence type="ECO:0000256" key="3">
    <source>
        <dbReference type="ARBA" id="ARBA00022737"/>
    </source>
</evidence>
<dbReference type="CDD" id="cd00054">
    <property type="entry name" value="EGF_CA"/>
    <property type="match status" value="2"/>
</dbReference>
<dbReference type="PROSITE" id="PS00022">
    <property type="entry name" value="EGF_1"/>
    <property type="match status" value="3"/>
</dbReference>
<feature type="disulfide bond" evidence="6">
    <location>
        <begin position="595"/>
        <end position="604"/>
    </location>
</feature>
<dbReference type="Pfam" id="PF00754">
    <property type="entry name" value="F5_F8_type_C"/>
    <property type="match status" value="1"/>
</dbReference>
<dbReference type="InterPro" id="IPR000152">
    <property type="entry name" value="EGF-type_Asp/Asn_hydroxyl_site"/>
</dbReference>
<dbReference type="InterPro" id="IPR001881">
    <property type="entry name" value="EGF-like_Ca-bd_dom"/>
</dbReference>
<dbReference type="Gene3D" id="2.10.25.10">
    <property type="entry name" value="Laminin"/>
    <property type="match status" value="8"/>
</dbReference>
<keyword evidence="11" id="KW-1185">Reference proteome</keyword>
<dbReference type="GO" id="GO:0005576">
    <property type="term" value="C:extracellular region"/>
    <property type="evidence" value="ECO:0007669"/>
    <property type="project" value="TreeGrafter"/>
</dbReference>
<evidence type="ECO:0000256" key="7">
    <source>
        <dbReference type="SAM" id="SignalP"/>
    </source>
</evidence>
<feature type="disulfide bond" evidence="6">
    <location>
        <begin position="577"/>
        <end position="587"/>
    </location>
</feature>
<keyword evidence="3" id="KW-0677">Repeat</keyword>
<dbReference type="PANTHER" id="PTHR14949">
    <property type="entry name" value="EGF-LIKE-DOMAIN, MULTIPLE 7, 8"/>
    <property type="match status" value="1"/>
</dbReference>
<feature type="domain" description="EGF-like" evidence="9">
    <location>
        <begin position="607"/>
        <end position="652"/>
    </location>
</feature>
<evidence type="ECO:0000256" key="2">
    <source>
        <dbReference type="ARBA" id="ARBA00022729"/>
    </source>
</evidence>
<dbReference type="SMART" id="SM00181">
    <property type="entry name" value="EGF"/>
    <property type="match status" value="9"/>
</dbReference>
<dbReference type="AlphaFoldDB" id="A0A9D4FQL9"/>
<dbReference type="GO" id="GO:0005102">
    <property type="term" value="F:signaling receptor binding"/>
    <property type="evidence" value="ECO:0007669"/>
    <property type="project" value="TreeGrafter"/>
</dbReference>
<dbReference type="InterPro" id="IPR049883">
    <property type="entry name" value="NOTCH1_EGF-like"/>
</dbReference>
<dbReference type="PROSITE" id="PS00010">
    <property type="entry name" value="ASX_HYDROXYL"/>
    <property type="match status" value="2"/>
</dbReference>
<dbReference type="PROSITE" id="PS01187">
    <property type="entry name" value="EGF_CA"/>
    <property type="match status" value="2"/>
</dbReference>
<comment type="caution">
    <text evidence="6">Lacks conserved residue(s) required for the propagation of feature annotation.</text>
</comment>
<evidence type="ECO:0000256" key="5">
    <source>
        <dbReference type="ARBA" id="ARBA00023157"/>
    </source>
</evidence>
<dbReference type="PROSITE" id="PS50026">
    <property type="entry name" value="EGF_3"/>
    <property type="match status" value="6"/>
</dbReference>
<keyword evidence="1 6" id="KW-0245">EGF-like domain</keyword>
<keyword evidence="2 7" id="KW-0732">Signal</keyword>
<feature type="disulfide bond" evidence="6">
    <location>
        <begin position="178"/>
        <end position="187"/>
    </location>
</feature>
<keyword evidence="4" id="KW-0175">Coiled coil</keyword>
<evidence type="ECO:0000256" key="1">
    <source>
        <dbReference type="ARBA" id="ARBA00022536"/>
    </source>
</evidence>
<dbReference type="InterPro" id="IPR000421">
    <property type="entry name" value="FA58C"/>
</dbReference>
<feature type="domain" description="EGF-like" evidence="9">
    <location>
        <begin position="573"/>
        <end position="605"/>
    </location>
</feature>
<dbReference type="InterPro" id="IPR013032">
    <property type="entry name" value="EGF-like_CS"/>
</dbReference>
<feature type="chain" id="PRO_5038767662" evidence="7">
    <location>
        <begin position="18"/>
        <end position="873"/>
    </location>
</feature>
<dbReference type="SUPFAM" id="SSF57196">
    <property type="entry name" value="EGF/Laminin"/>
    <property type="match status" value="3"/>
</dbReference>
<dbReference type="EMBL" id="JAIWYP010000007">
    <property type="protein sequence ID" value="KAH3800192.1"/>
    <property type="molecule type" value="Genomic_DNA"/>
</dbReference>
<reference evidence="10" key="2">
    <citation type="submission" date="2020-11" db="EMBL/GenBank/DDBJ databases">
        <authorList>
            <person name="McCartney M.A."/>
            <person name="Auch B."/>
            <person name="Kono T."/>
            <person name="Mallez S."/>
            <person name="Becker A."/>
            <person name="Gohl D.M."/>
            <person name="Silverstein K.A.T."/>
            <person name="Koren S."/>
            <person name="Bechman K.B."/>
            <person name="Herman A."/>
            <person name="Abrahante J.E."/>
            <person name="Garbe J."/>
        </authorList>
    </citation>
    <scope>NUCLEOTIDE SEQUENCE</scope>
    <source>
        <strain evidence="10">Duluth1</strain>
        <tissue evidence="10">Whole animal</tissue>
    </source>
</reference>
<feature type="disulfide bond" evidence="6">
    <location>
        <begin position="270"/>
        <end position="280"/>
    </location>
</feature>
<feature type="disulfide bond" evidence="6">
    <location>
        <begin position="160"/>
        <end position="170"/>
    </location>
</feature>
<feature type="domain" description="EGF-like" evidence="9">
    <location>
        <begin position="266"/>
        <end position="298"/>
    </location>
</feature>
<dbReference type="Pfam" id="PF07645">
    <property type="entry name" value="EGF_CA"/>
    <property type="match status" value="1"/>
</dbReference>
<evidence type="ECO:0000259" key="9">
    <source>
        <dbReference type="PROSITE" id="PS50026"/>
    </source>
</evidence>
<evidence type="ECO:0000259" key="8">
    <source>
        <dbReference type="PROSITE" id="PS50022"/>
    </source>
</evidence>
<feature type="domain" description="EGF-like" evidence="9">
    <location>
        <begin position="156"/>
        <end position="188"/>
    </location>
</feature>
<evidence type="ECO:0000313" key="11">
    <source>
        <dbReference type="Proteomes" id="UP000828390"/>
    </source>
</evidence>
<dbReference type="InterPro" id="IPR018097">
    <property type="entry name" value="EGF_Ca-bd_CS"/>
</dbReference>
<dbReference type="SMART" id="SM00179">
    <property type="entry name" value="EGF_CA"/>
    <property type="match status" value="2"/>
</dbReference>
<dbReference type="InterPro" id="IPR000742">
    <property type="entry name" value="EGF"/>
</dbReference>
<accession>A0A9D4FQL9</accession>
<feature type="domain" description="EGF-like" evidence="9">
    <location>
        <begin position="93"/>
        <end position="124"/>
    </location>
</feature>
<organism evidence="10 11">
    <name type="scientific">Dreissena polymorpha</name>
    <name type="common">Zebra mussel</name>
    <name type="synonym">Mytilus polymorpha</name>
    <dbReference type="NCBI Taxonomy" id="45954"/>
    <lineage>
        <taxon>Eukaryota</taxon>
        <taxon>Metazoa</taxon>
        <taxon>Spiralia</taxon>
        <taxon>Lophotrochozoa</taxon>
        <taxon>Mollusca</taxon>
        <taxon>Bivalvia</taxon>
        <taxon>Autobranchia</taxon>
        <taxon>Heteroconchia</taxon>
        <taxon>Euheterodonta</taxon>
        <taxon>Imparidentia</taxon>
        <taxon>Neoheterodontei</taxon>
        <taxon>Myida</taxon>
        <taxon>Dreissenoidea</taxon>
        <taxon>Dreissenidae</taxon>
        <taxon>Dreissena</taxon>
    </lineage>
</organism>
<feature type="domain" description="EGF-like" evidence="9">
    <location>
        <begin position="190"/>
        <end position="235"/>
    </location>
</feature>
<comment type="caution">
    <text evidence="10">The sequence shown here is derived from an EMBL/GenBank/DDBJ whole genome shotgun (WGS) entry which is preliminary data.</text>
</comment>
<dbReference type="PANTHER" id="PTHR14949:SF56">
    <property type="entry name" value="EGF-LIKE-DOMAIN, MULTIPLE 7"/>
    <property type="match status" value="1"/>
</dbReference>
<dbReference type="Proteomes" id="UP000828390">
    <property type="component" value="Unassembled WGS sequence"/>
</dbReference>
<dbReference type="GO" id="GO:0005509">
    <property type="term" value="F:calcium ion binding"/>
    <property type="evidence" value="ECO:0007669"/>
    <property type="project" value="InterPro"/>
</dbReference>